<evidence type="ECO:0000313" key="1">
    <source>
        <dbReference type="EMBL" id="QCY71179.1"/>
    </source>
</evidence>
<dbReference type="AlphaFoldDB" id="A0A5B7X707"/>
<dbReference type="Proteomes" id="UP000309016">
    <property type="component" value="Chromosome"/>
</dbReference>
<dbReference type="RefSeq" id="WP_139067727.1">
    <property type="nucleotide sequence ID" value="NZ_CP040812.1"/>
</dbReference>
<name>A0A5B7X707_9FLAO</name>
<dbReference type="EMBL" id="CP040812">
    <property type="protein sequence ID" value="QCY71179.1"/>
    <property type="molecule type" value="Genomic_DNA"/>
</dbReference>
<evidence type="ECO:0000313" key="2">
    <source>
        <dbReference type="Proteomes" id="UP000309016"/>
    </source>
</evidence>
<accession>A0A5B7X707</accession>
<reference evidence="1 2" key="1">
    <citation type="submission" date="2019-06" db="EMBL/GenBank/DDBJ databases">
        <title>Complete genome sequence of Antarcticibacterium flavum KCTC 52984T from an Antarctic marine sediment.</title>
        <authorList>
            <person name="Lee Y.M."/>
            <person name="Shin S.C."/>
        </authorList>
    </citation>
    <scope>NUCLEOTIDE SEQUENCE [LARGE SCALE GENOMIC DNA]</scope>
    <source>
        <strain evidence="1 2">KCTC 52984</strain>
    </source>
</reference>
<protein>
    <submittedName>
        <fullName evidence="1">Uncharacterized protein</fullName>
    </submittedName>
</protein>
<organism evidence="1 2">
    <name type="scientific">Antarcticibacterium flavum</name>
    <dbReference type="NCBI Taxonomy" id="2058175"/>
    <lineage>
        <taxon>Bacteria</taxon>
        <taxon>Pseudomonadati</taxon>
        <taxon>Bacteroidota</taxon>
        <taxon>Flavobacteriia</taxon>
        <taxon>Flavobacteriales</taxon>
        <taxon>Flavobacteriaceae</taxon>
        <taxon>Antarcticibacterium</taxon>
    </lineage>
</organism>
<keyword evidence="2" id="KW-1185">Reference proteome</keyword>
<proteinExistence type="predicted"/>
<gene>
    <name evidence="1" type="ORF">FHG64_18270</name>
</gene>
<dbReference type="KEGG" id="afla:FHG64_18270"/>
<sequence length="83" mass="9156">MTTAAHFVVATILNLLGMAPEEHQISTPVEADIRIEMQYSNPLKTGKEGICEYKNIVINTLPPSHCHLLNATGMYKKKHHAGS</sequence>